<keyword evidence="6" id="KW-1185">Reference proteome</keyword>
<feature type="compositionally biased region" description="Basic and acidic residues" evidence="4">
    <location>
        <begin position="492"/>
        <end position="507"/>
    </location>
</feature>
<feature type="region of interest" description="Disordered" evidence="4">
    <location>
        <begin position="152"/>
        <end position="357"/>
    </location>
</feature>
<feature type="compositionally biased region" description="Polar residues" evidence="4">
    <location>
        <begin position="1388"/>
        <end position="1397"/>
    </location>
</feature>
<evidence type="ECO:0000256" key="3">
    <source>
        <dbReference type="ARBA" id="ARBA00022833"/>
    </source>
</evidence>
<feature type="compositionally biased region" description="Polar residues" evidence="4">
    <location>
        <begin position="192"/>
        <end position="203"/>
    </location>
</feature>
<feature type="region of interest" description="Disordered" evidence="4">
    <location>
        <begin position="970"/>
        <end position="1092"/>
    </location>
</feature>
<evidence type="ECO:0000313" key="6">
    <source>
        <dbReference type="Proteomes" id="UP000623467"/>
    </source>
</evidence>
<feature type="compositionally biased region" description="Basic and acidic residues" evidence="4">
    <location>
        <begin position="313"/>
        <end position="330"/>
    </location>
</feature>
<keyword evidence="2" id="KW-0863">Zinc-finger</keyword>
<feature type="compositionally biased region" description="Basic and acidic residues" evidence="4">
    <location>
        <begin position="749"/>
        <end position="760"/>
    </location>
</feature>
<organism evidence="5 6">
    <name type="scientific">Mycena sanguinolenta</name>
    <dbReference type="NCBI Taxonomy" id="230812"/>
    <lineage>
        <taxon>Eukaryota</taxon>
        <taxon>Fungi</taxon>
        <taxon>Dikarya</taxon>
        <taxon>Basidiomycota</taxon>
        <taxon>Agaricomycotina</taxon>
        <taxon>Agaricomycetes</taxon>
        <taxon>Agaricomycetidae</taxon>
        <taxon>Agaricales</taxon>
        <taxon>Marasmiineae</taxon>
        <taxon>Mycenaceae</taxon>
        <taxon>Mycena</taxon>
    </lineage>
</organism>
<sequence>MDSSLANWDGSKSPHKRPAPVPISPKTVRGTHNLSASIISGPVQSSSSRRKDAASDGNNRLNALRHGDGVWEGPKMTQKSNPLTPIVPPYSPVAPENSQSLSFGAPQGLLTKRLASSYSTPAVLYPSTSGLHASDYTLSAPSTPTATVGFGAPGPALLPAVGPDSSNLSFGSPGPALRDPRSEPGLVAATHANLSVPSTSRQPRPNPPKIASSPHSHYLHSSTSSNAPTSPSAHATASNAMLWPAPTPTTPTTPTTPSHAYLHTYTRNPNDSSPLSSLSPSPTSASALSRAGLAPSPNTLPGWRVDVMPGGRKYPEYKERKQKEKSKDAHPPVVYTSRKKEEKATSKSANDTEGRERNKLFIPSPKLADATLTTFSSPNGPNSHRIADTDTDVDPLNLFSPPPADTRALSMRDGDREPLFSPPPSPRHEPYQEQHPERTRKPGVGVARRVVRTEEEARSRSRKRRRQVMKYVLVPPAPHWVKRARLDWEARNERAGESRGRRWDSAHRSGSRRTYGYRSELSSSRSRSRSTVDPRRRAPAPMKTKTKIMTQRKTETGEGQVHASLGDALNNSWAHNEAMGTIPVGRAAGEGAEKGKRKHEVQEDEKERLAKRPKKGKVAVRQETEVREGAKRKARALRRPDNDMLVAPAVPPQSCGAWCEEGTEDGVGGVIRLHFDVTVAEADHAACAALLNTGIPGFNVEPAGVETSASLAEDVRGGLRPTCLVWPPRLEEGEYDVSAGESVYGSNELPHRPQRIEGRTKRAKLPPRSATTVGPHQEPERYMESISVAHEIQYGEQPPHTKPKSKVKGDSPSEPHPNSTSWDPDVQETEVVVDAPMTLSAKAMGKQKMPDEDARRMASPEQLNAWVHNSGSRERHHGRFDESPVGEMTPFYGFDQSPPRINRSGLQISPEGLHYYPTAPTISDSIPTSFMHPLELQRVPSLVLMPDEPYGDGTVDPSMLMSGLMVPDVVEPSDREPETEDPYELEDEEGSYENENEEEEEVARMASPSSSSPSSSSSEPSSPSPVGLRASRRAPVQRRMPDDMVPTDGLDFDFDDSSSSSSFVYMDRSPKPSPKPASKPKPIKSKPATAKRVKATIDDTVIPALHNPDPFYRYIGPPWPPGDPDAFCHQCRRKSKRLSMRFEDCQHIYCVGCIMTKYEPRTVRFEAMSSSTNCWGRRINSLDTVQKQTPGEPHAPRTVTRPQHNPYQFLNDIVIEPTTYHAILYDFNGAPIARTFFGADGDTKVVVTQLRRRRREFIGDLHESWRSLGPNPTVYVDPPLPGELKPNGKKRLYIGDQSVLSLRVRARARAPSPPPVPLVAIPAEDLVTGVPAAPADPVATPAPVPDLEANLLNLDSLDAGAPVPATPQTPAPADMEVDFDLPSPFASPLTSIDSDTASGDEADRVVEKGDDKGSAVNLPMPAVAVEMAGGEDLTVNLPTPAVDSKRAADEDPTVSSVMAALNDYASSAAESEDEEPRIPSEAAGEAQAQLAVLADV</sequence>
<reference evidence="5" key="1">
    <citation type="submission" date="2020-05" db="EMBL/GenBank/DDBJ databases">
        <title>Mycena genomes resolve the evolution of fungal bioluminescence.</title>
        <authorList>
            <person name="Tsai I.J."/>
        </authorList>
    </citation>
    <scope>NUCLEOTIDE SEQUENCE</scope>
    <source>
        <strain evidence="5">160909Yilan</strain>
    </source>
</reference>
<feature type="region of interest" description="Disordered" evidence="4">
    <location>
        <begin position="586"/>
        <end position="636"/>
    </location>
</feature>
<feature type="compositionally biased region" description="Basic and acidic residues" evidence="4">
    <location>
        <begin position="426"/>
        <end position="440"/>
    </location>
</feature>
<evidence type="ECO:0000256" key="1">
    <source>
        <dbReference type="ARBA" id="ARBA00022723"/>
    </source>
</evidence>
<evidence type="ECO:0000256" key="4">
    <source>
        <dbReference type="SAM" id="MobiDB-lite"/>
    </source>
</evidence>
<feature type="compositionally biased region" description="Low complexity" evidence="4">
    <location>
        <begin position="35"/>
        <end position="47"/>
    </location>
</feature>
<dbReference type="PROSITE" id="PS00518">
    <property type="entry name" value="ZF_RING_1"/>
    <property type="match status" value="1"/>
</dbReference>
<feature type="region of interest" description="Disordered" evidence="4">
    <location>
        <begin position="1443"/>
        <end position="1486"/>
    </location>
</feature>
<proteinExistence type="predicted"/>
<feature type="region of interest" description="Disordered" evidence="4">
    <location>
        <begin position="742"/>
        <end position="780"/>
    </location>
</feature>
<gene>
    <name evidence="5" type="ORF">MSAN_00232100</name>
</gene>
<feature type="region of interest" description="Disordered" evidence="4">
    <location>
        <begin position="492"/>
        <end position="560"/>
    </location>
</feature>
<keyword evidence="3" id="KW-0862">Zinc</keyword>
<feature type="compositionally biased region" description="Low complexity" evidence="4">
    <location>
        <begin position="1007"/>
        <end position="1025"/>
    </location>
</feature>
<keyword evidence="1" id="KW-0479">Metal-binding</keyword>
<feature type="region of interest" description="Disordered" evidence="4">
    <location>
        <begin position="1"/>
        <end position="91"/>
    </location>
</feature>
<feature type="compositionally biased region" description="Basic and acidic residues" evidence="4">
    <location>
        <begin position="620"/>
        <end position="631"/>
    </location>
</feature>
<dbReference type="InterPro" id="IPR017907">
    <property type="entry name" value="Znf_RING_CS"/>
</dbReference>
<dbReference type="EMBL" id="JACAZH010000001">
    <property type="protein sequence ID" value="KAF7378079.1"/>
    <property type="molecule type" value="Genomic_DNA"/>
</dbReference>
<feature type="compositionally biased region" description="Basic and acidic residues" evidence="4">
    <location>
        <begin position="338"/>
        <end position="357"/>
    </location>
</feature>
<feature type="compositionally biased region" description="Acidic residues" evidence="4">
    <location>
        <begin position="977"/>
        <end position="1001"/>
    </location>
</feature>
<feature type="compositionally biased region" description="Low complexity" evidence="4">
    <location>
        <begin position="512"/>
        <end position="529"/>
    </location>
</feature>
<comment type="caution">
    <text evidence="5">The sequence shown here is derived from an EMBL/GenBank/DDBJ whole genome shotgun (WGS) entry which is preliminary data.</text>
</comment>
<evidence type="ECO:0000256" key="2">
    <source>
        <dbReference type="ARBA" id="ARBA00022771"/>
    </source>
</evidence>
<feature type="compositionally biased region" description="Low complexity" evidence="4">
    <location>
        <begin position="220"/>
        <end position="240"/>
    </location>
</feature>
<feature type="region of interest" description="Disordered" evidence="4">
    <location>
        <begin position="794"/>
        <end position="827"/>
    </location>
</feature>
<feature type="region of interest" description="Disordered" evidence="4">
    <location>
        <begin position="375"/>
        <end position="465"/>
    </location>
</feature>
<name>A0A8H6ZIR3_9AGAR</name>
<dbReference type="OrthoDB" id="298344at2759"/>
<feature type="compositionally biased region" description="Low complexity" evidence="4">
    <location>
        <begin position="152"/>
        <end position="163"/>
    </location>
</feature>
<accession>A0A8H6ZIR3</accession>
<evidence type="ECO:0000313" key="5">
    <source>
        <dbReference type="EMBL" id="KAF7378079.1"/>
    </source>
</evidence>
<dbReference type="GO" id="GO:0008270">
    <property type="term" value="F:zinc ion binding"/>
    <property type="evidence" value="ECO:0007669"/>
    <property type="project" value="UniProtKB-KW"/>
</dbReference>
<feature type="compositionally biased region" description="Low complexity" evidence="4">
    <location>
        <begin position="272"/>
        <end position="291"/>
    </location>
</feature>
<dbReference type="Proteomes" id="UP000623467">
    <property type="component" value="Unassembled WGS sequence"/>
</dbReference>
<feature type="compositionally biased region" description="Basic residues" evidence="4">
    <location>
        <begin position="1081"/>
        <end position="1092"/>
    </location>
</feature>
<feature type="region of interest" description="Disordered" evidence="4">
    <location>
        <begin position="1358"/>
        <end position="1402"/>
    </location>
</feature>
<protein>
    <submittedName>
        <fullName evidence="5">Uncharacterized protein</fullName>
    </submittedName>
</protein>